<dbReference type="EMBL" id="PVNH01000003">
    <property type="protein sequence ID" value="PRX49114.1"/>
    <property type="molecule type" value="Genomic_DNA"/>
</dbReference>
<gene>
    <name evidence="2" type="ORF">B0I33_103147</name>
</gene>
<name>A0A2T0LYC8_9PSEU</name>
<organism evidence="2 3">
    <name type="scientific">Prauserella shujinwangii</name>
    <dbReference type="NCBI Taxonomy" id="1453103"/>
    <lineage>
        <taxon>Bacteria</taxon>
        <taxon>Bacillati</taxon>
        <taxon>Actinomycetota</taxon>
        <taxon>Actinomycetes</taxon>
        <taxon>Pseudonocardiales</taxon>
        <taxon>Pseudonocardiaceae</taxon>
        <taxon>Prauserella</taxon>
    </lineage>
</organism>
<evidence type="ECO:0000313" key="3">
    <source>
        <dbReference type="Proteomes" id="UP000238362"/>
    </source>
</evidence>
<dbReference type="RefSeq" id="WP_219927153.1">
    <property type="nucleotide sequence ID" value="NZ_PVNH01000003.1"/>
</dbReference>
<dbReference type="Gene3D" id="3.40.50.1820">
    <property type="entry name" value="alpha/beta hydrolase"/>
    <property type="match status" value="1"/>
</dbReference>
<feature type="domain" description="Dienelactone hydrolase" evidence="1">
    <location>
        <begin position="4"/>
        <end position="108"/>
    </location>
</feature>
<dbReference type="InterPro" id="IPR002925">
    <property type="entry name" value="Dienelactn_hydro"/>
</dbReference>
<dbReference type="InterPro" id="IPR029058">
    <property type="entry name" value="AB_hydrolase_fold"/>
</dbReference>
<evidence type="ECO:0000259" key="1">
    <source>
        <dbReference type="Pfam" id="PF01738"/>
    </source>
</evidence>
<dbReference type="AlphaFoldDB" id="A0A2T0LYC8"/>
<comment type="caution">
    <text evidence="2">The sequence shown here is derived from an EMBL/GenBank/DDBJ whole genome shotgun (WGS) entry which is preliminary data.</text>
</comment>
<keyword evidence="3" id="KW-1185">Reference proteome</keyword>
<accession>A0A2T0LYC8</accession>
<dbReference type="Pfam" id="PF01738">
    <property type="entry name" value="DLH"/>
    <property type="match status" value="1"/>
</dbReference>
<keyword evidence="2" id="KW-0378">Hydrolase</keyword>
<sequence>MGLSLGVLPAQQLAQTRVGARGAVLLHGCVPVTEFGDAWPPEVPLRLHVMENDELGDVDVARNVAATVGNAELFLYPGNGHLFTDPGSPDHDEPAASAVERRVLRFLAAR</sequence>
<evidence type="ECO:0000313" key="2">
    <source>
        <dbReference type="EMBL" id="PRX49114.1"/>
    </source>
</evidence>
<dbReference type="GO" id="GO:0016787">
    <property type="term" value="F:hydrolase activity"/>
    <property type="evidence" value="ECO:0007669"/>
    <property type="project" value="UniProtKB-KW"/>
</dbReference>
<protein>
    <submittedName>
        <fullName evidence="2">Dienelactone hydrolase family protein</fullName>
    </submittedName>
</protein>
<reference evidence="2 3" key="1">
    <citation type="submission" date="2018-03" db="EMBL/GenBank/DDBJ databases">
        <title>Genomic Encyclopedia of Type Strains, Phase III (KMG-III): the genomes of soil and plant-associated and newly described type strains.</title>
        <authorList>
            <person name="Whitman W."/>
        </authorList>
    </citation>
    <scope>NUCLEOTIDE SEQUENCE [LARGE SCALE GENOMIC DNA]</scope>
    <source>
        <strain evidence="2 3">CGMCC 4.7125</strain>
    </source>
</reference>
<dbReference type="SUPFAM" id="SSF53474">
    <property type="entry name" value="alpha/beta-Hydrolases"/>
    <property type="match status" value="1"/>
</dbReference>
<dbReference type="Proteomes" id="UP000238362">
    <property type="component" value="Unassembled WGS sequence"/>
</dbReference>
<proteinExistence type="predicted"/>